<feature type="compositionally biased region" description="Acidic residues" evidence="9">
    <location>
        <begin position="628"/>
        <end position="643"/>
    </location>
</feature>
<dbReference type="Proteomes" id="UP000747110">
    <property type="component" value="Unassembled WGS sequence"/>
</dbReference>
<feature type="domain" description="Importin N-terminal" evidence="10">
    <location>
        <begin position="31"/>
        <end position="97"/>
    </location>
</feature>
<dbReference type="SUPFAM" id="SSF48371">
    <property type="entry name" value="ARM repeat"/>
    <property type="match status" value="2"/>
</dbReference>
<comment type="caution">
    <text evidence="11">The sequence shown here is derived from an EMBL/GenBank/DDBJ whole genome shotgun (WGS) entry which is preliminary data.</text>
</comment>
<dbReference type="InterPro" id="IPR011989">
    <property type="entry name" value="ARM-like"/>
</dbReference>
<dbReference type="SMART" id="SM00913">
    <property type="entry name" value="IBN_N"/>
    <property type="match status" value="1"/>
</dbReference>
<dbReference type="PROSITE" id="PS50077">
    <property type="entry name" value="HEAT_REPEAT"/>
    <property type="match status" value="1"/>
</dbReference>
<dbReference type="InterPro" id="IPR016024">
    <property type="entry name" value="ARM-type_fold"/>
</dbReference>
<dbReference type="Pfam" id="PF03810">
    <property type="entry name" value="IBN_N"/>
    <property type="match status" value="1"/>
</dbReference>
<evidence type="ECO:0000256" key="9">
    <source>
        <dbReference type="SAM" id="MobiDB-lite"/>
    </source>
</evidence>
<sequence>MESPDGRNHAPELDALLMACLSNNTEAIKAAEAALKRMTASPALIPQLLLRATNSPSPEVRQLSAVLLRKAVTKHWNKLTDMDRIHMQSVLLEQLVSEPHHSVRRSLGDLVGVVARYSVARGQWPGLLEFLGRCSASADSGHREVALALLASLAEHVADHLAEHISSLNQVVAAGLRDTAVEVRRAAVRVMEPLAALVADRGSAEVEAFHGLVAALLEVASSAYSSRSDDETLVQCLQLLVELCESSAPLLGKHLPAVVGLAMTVGTDTQAELSSREAALEVLHWVARFKPKQFGRNKDLVRRVVSALCTMAGEPAPPDLDPDDDGTLPPAKLATQALDAVALYLPSQTIFPGVLSFAKEAMSSQQVPHREAALTSLAVICEGCAEPLRKRLKELIPLLLTGLRDADAKVRGAAAFALGMAAEFLQPDIVEYYKEVLPLLFPLMVEGNADVCERTCYALDTFCEALEGSEIVPYLEQLVSGLGTVLTVTGPAVQELALSALASVVAAAREDFEPYLGPVLPVLHHFLSCTSPALIPCRCRATETAGLLFEGLGSDCAQLRSLAPAFADFGLQGFKMNSSELREYGHGMFSCIAKALGTDFVPYLQYTVPLALESIGLDDGVWGEDVLEDDEDEEDEDEEDEDEEARKEKQFRIRTGVLDEKCAATAALGVYAQAAPAAFMPYMEQTLSALTKMPGGMCRYFHEEVRVQAAEAMSRLVLAVYAACPPPAGATGAAAIMPQVRHVLDLALKELNRSLSDSDPAVATAALQSLTSLLKQLGVEALGGTAMRQLADAVEAILKGEACCQEVCDDDDDEGDDGDDEEDGDGDDEQEELLAAAAELLPVLAAAAGPQDYVPVFQSSHLPALIQRLKGHQPPGHRSVVVGGLAEVTEILKSHMTPHIGDIVPLLLKELRCTEATNRQNAAFCVGVLTEGCGGAAMAPHYPKLLQALHPLFDATENDGVRDNALGCVGRMMLADGGAGAALLPLEPLLPVFLGALPLKEDLKEASPVYGALCLMMAGDQAHRLAARAGQIMAAFGAAAVQKPSLPREVVTQIATTLATLTQKYPEPMGQLLALLSDEQRAVLEAAAATSTSATTTMSAAL</sequence>
<dbReference type="InterPro" id="IPR001494">
    <property type="entry name" value="Importin-beta_N"/>
</dbReference>
<keyword evidence="12" id="KW-1185">Reference proteome</keyword>
<dbReference type="Pfam" id="PF13513">
    <property type="entry name" value="HEAT_EZ"/>
    <property type="match status" value="1"/>
</dbReference>
<reference evidence="11" key="1">
    <citation type="journal article" date="2021" name="Proc. Natl. Acad. Sci. U.S.A.">
        <title>Three genomes in the algal genus Volvox reveal the fate of a haploid sex-determining region after a transition to homothallism.</title>
        <authorList>
            <person name="Yamamoto K."/>
            <person name="Hamaji T."/>
            <person name="Kawai-Toyooka H."/>
            <person name="Matsuzaki R."/>
            <person name="Takahashi F."/>
            <person name="Nishimura Y."/>
            <person name="Kawachi M."/>
            <person name="Noguchi H."/>
            <person name="Minakuchi Y."/>
            <person name="Umen J.G."/>
            <person name="Toyoda A."/>
            <person name="Nozaki H."/>
        </authorList>
    </citation>
    <scope>NUCLEOTIDE SEQUENCE</scope>
    <source>
        <strain evidence="11">NIES-3786</strain>
    </source>
</reference>
<dbReference type="Gene3D" id="1.25.10.10">
    <property type="entry name" value="Leucine-rich Repeat Variant"/>
    <property type="match status" value="1"/>
</dbReference>
<feature type="region of interest" description="Disordered" evidence="9">
    <location>
        <begin position="808"/>
        <end position="829"/>
    </location>
</feature>
<accession>A0A8J4FUH1</accession>
<protein>
    <recommendedName>
        <fullName evidence="10">Importin N-terminal domain-containing protein</fullName>
    </recommendedName>
</protein>
<evidence type="ECO:0000256" key="2">
    <source>
        <dbReference type="ARBA" id="ARBA00004496"/>
    </source>
</evidence>
<keyword evidence="6" id="KW-0653">Protein transport</keyword>
<evidence type="ECO:0000256" key="4">
    <source>
        <dbReference type="ARBA" id="ARBA00022490"/>
    </source>
</evidence>
<dbReference type="Pfam" id="PF25780">
    <property type="entry name" value="TPR_IPO5"/>
    <property type="match status" value="1"/>
</dbReference>
<evidence type="ECO:0000313" key="11">
    <source>
        <dbReference type="EMBL" id="GIL84804.1"/>
    </source>
</evidence>
<name>A0A8J4FUH1_9CHLO</name>
<dbReference type="PANTHER" id="PTHR10527">
    <property type="entry name" value="IMPORTIN BETA"/>
    <property type="match status" value="1"/>
</dbReference>
<keyword evidence="7" id="KW-0539">Nucleus</keyword>
<keyword evidence="3" id="KW-0813">Transport</keyword>
<evidence type="ECO:0000256" key="1">
    <source>
        <dbReference type="ARBA" id="ARBA00004123"/>
    </source>
</evidence>
<dbReference type="GO" id="GO:0031267">
    <property type="term" value="F:small GTPase binding"/>
    <property type="evidence" value="ECO:0007669"/>
    <property type="project" value="InterPro"/>
</dbReference>
<evidence type="ECO:0000256" key="3">
    <source>
        <dbReference type="ARBA" id="ARBA00022448"/>
    </source>
</evidence>
<dbReference type="GO" id="GO:0006606">
    <property type="term" value="P:protein import into nucleus"/>
    <property type="evidence" value="ECO:0007669"/>
    <property type="project" value="InterPro"/>
</dbReference>
<dbReference type="InterPro" id="IPR040122">
    <property type="entry name" value="Importin_beta"/>
</dbReference>
<evidence type="ECO:0000256" key="8">
    <source>
        <dbReference type="PROSITE-ProRule" id="PRU00103"/>
    </source>
</evidence>
<gene>
    <name evidence="11" type="ORF">Vretifemale_13189</name>
</gene>
<feature type="repeat" description="HEAT" evidence="8">
    <location>
        <begin position="395"/>
        <end position="433"/>
    </location>
</feature>
<dbReference type="InterPro" id="IPR021133">
    <property type="entry name" value="HEAT_type_2"/>
</dbReference>
<dbReference type="OrthoDB" id="7862313at2759"/>
<organism evidence="11 12">
    <name type="scientific">Volvox reticuliferus</name>
    <dbReference type="NCBI Taxonomy" id="1737510"/>
    <lineage>
        <taxon>Eukaryota</taxon>
        <taxon>Viridiplantae</taxon>
        <taxon>Chlorophyta</taxon>
        <taxon>core chlorophytes</taxon>
        <taxon>Chlorophyceae</taxon>
        <taxon>CS clade</taxon>
        <taxon>Chlamydomonadales</taxon>
        <taxon>Volvocaceae</taxon>
        <taxon>Volvox</taxon>
    </lineage>
</organism>
<dbReference type="PROSITE" id="PS50166">
    <property type="entry name" value="IMPORTIN_B_NT"/>
    <property type="match status" value="1"/>
</dbReference>
<evidence type="ECO:0000256" key="5">
    <source>
        <dbReference type="ARBA" id="ARBA00022737"/>
    </source>
</evidence>
<dbReference type="AlphaFoldDB" id="A0A8J4FUH1"/>
<dbReference type="EMBL" id="BNCP01000030">
    <property type="protein sequence ID" value="GIL84804.1"/>
    <property type="molecule type" value="Genomic_DNA"/>
</dbReference>
<dbReference type="GO" id="GO:0005737">
    <property type="term" value="C:cytoplasm"/>
    <property type="evidence" value="ECO:0007669"/>
    <property type="project" value="UniProtKB-SubCell"/>
</dbReference>
<proteinExistence type="predicted"/>
<evidence type="ECO:0000256" key="6">
    <source>
        <dbReference type="ARBA" id="ARBA00022927"/>
    </source>
</evidence>
<evidence type="ECO:0000259" key="10">
    <source>
        <dbReference type="PROSITE" id="PS50166"/>
    </source>
</evidence>
<evidence type="ECO:0000256" key="7">
    <source>
        <dbReference type="ARBA" id="ARBA00023242"/>
    </source>
</evidence>
<evidence type="ECO:0000313" key="12">
    <source>
        <dbReference type="Proteomes" id="UP000747110"/>
    </source>
</evidence>
<keyword evidence="5" id="KW-0677">Repeat</keyword>
<comment type="subcellular location">
    <subcellularLocation>
        <location evidence="2">Cytoplasm</location>
    </subcellularLocation>
    <subcellularLocation>
        <location evidence="1">Nucleus</location>
    </subcellularLocation>
</comment>
<feature type="region of interest" description="Disordered" evidence="9">
    <location>
        <begin position="628"/>
        <end position="648"/>
    </location>
</feature>
<keyword evidence="4" id="KW-0963">Cytoplasm</keyword>
<dbReference type="InterPro" id="IPR057672">
    <property type="entry name" value="TPR_IPO4/5"/>
</dbReference>